<accession>A0A0F7BZ90</accession>
<dbReference type="Pfam" id="PF13556">
    <property type="entry name" value="HTH_30"/>
    <property type="match status" value="1"/>
</dbReference>
<gene>
    <name evidence="5" type="ORF">EX87_07755</name>
</gene>
<evidence type="ECO:0000259" key="4">
    <source>
        <dbReference type="Pfam" id="PF17853"/>
    </source>
</evidence>
<dbReference type="EMBL" id="CP011074">
    <property type="protein sequence ID" value="AKF93539.1"/>
    <property type="molecule type" value="Genomic_DNA"/>
</dbReference>
<dbReference type="InterPro" id="IPR042070">
    <property type="entry name" value="PucR_C-HTH_sf"/>
</dbReference>
<dbReference type="PANTHER" id="PTHR33744:SF15">
    <property type="entry name" value="CARBOHYDRATE DIACID REGULATOR"/>
    <property type="match status" value="1"/>
</dbReference>
<dbReference type="InterPro" id="IPR051448">
    <property type="entry name" value="CdaR-like_regulators"/>
</dbReference>
<feature type="domain" description="Putative sugar diacid recognition" evidence="2">
    <location>
        <begin position="5"/>
        <end position="135"/>
    </location>
</feature>
<evidence type="ECO:0000313" key="5">
    <source>
        <dbReference type="EMBL" id="AKF93539.1"/>
    </source>
</evidence>
<dbReference type="Gene3D" id="1.10.10.2840">
    <property type="entry name" value="PucR C-terminal helix-turn-helix domain"/>
    <property type="match status" value="1"/>
</dbReference>
<dbReference type="InterPro" id="IPR041522">
    <property type="entry name" value="CdaR_GGDEF"/>
</dbReference>
<sequence length="385" mass="44506">MLQVTQELAQDIVTRMMKVIGYNVNVMDKRGYIIGSGDKNRLHQKHEGAVIAIERRGRFEVYPEDVRRLVGVQAGTNLVIQFQNEIVGVIGITGDPREVTKYGELVKMTAEMFLEQSYLLEQAKLDKRLREDFLLSIIHSDHQDSSLWKEQARRLQIDLSIKRVAVVIELVDIGISDDSAYTTLRQMVGLLELRDTIEMMAIKNSKQIVLVKESRHYRDKEGICEGVEQILQLLKNQLITPIKISVGKAFSGAEGLRYCYESARDTLVAGKAMAPELTVYYYDDFLNETLMVSVQESWKSEELIKVYKNLIAQDKSGELQQTLHVYMEEEGELHRIAKRLVIHRNTLRYRLQRIYDITGKDPKRISDFLSLQFAMWLYKLKNKQT</sequence>
<evidence type="ECO:0000256" key="1">
    <source>
        <dbReference type="ARBA" id="ARBA00006754"/>
    </source>
</evidence>
<comment type="similarity">
    <text evidence="1">Belongs to the CdaR family.</text>
</comment>
<dbReference type="InterPro" id="IPR025736">
    <property type="entry name" value="PucR_C-HTH_dom"/>
</dbReference>
<protein>
    <submittedName>
        <fullName evidence="5">Carbohydrate diacid regulator</fullName>
    </submittedName>
</protein>
<dbReference type="RefSeq" id="WP_031412404.1">
    <property type="nucleotide sequence ID" value="NZ_CP011074.1"/>
</dbReference>
<dbReference type="Pfam" id="PF17853">
    <property type="entry name" value="GGDEF_2"/>
    <property type="match status" value="1"/>
</dbReference>
<evidence type="ECO:0000259" key="3">
    <source>
        <dbReference type="Pfam" id="PF13556"/>
    </source>
</evidence>
<name>A0A0F7BZ90_BRELA</name>
<dbReference type="PANTHER" id="PTHR33744">
    <property type="entry name" value="CARBOHYDRATE DIACID REGULATOR"/>
    <property type="match status" value="1"/>
</dbReference>
<dbReference type="InterPro" id="IPR008599">
    <property type="entry name" value="Diacid_rec"/>
</dbReference>
<reference evidence="5" key="1">
    <citation type="submission" date="2015-03" db="EMBL/GenBank/DDBJ databases">
        <title>MIGS Cultured Bacterial/Archaeal sample from Brevibacillus laterosporus.</title>
        <authorList>
            <person name="Zeng D."/>
            <person name="Zhu L."/>
            <person name="Dong G."/>
            <person name="Ye W."/>
            <person name="Ren D."/>
            <person name="Wu L."/>
            <person name="Xu J."/>
            <person name="Li G."/>
            <person name="Guo L."/>
        </authorList>
    </citation>
    <scope>NUCLEOTIDE SEQUENCE</scope>
    <source>
        <strain evidence="5">B9</strain>
    </source>
</reference>
<feature type="domain" description="PucR C-terminal helix-turn-helix" evidence="3">
    <location>
        <begin position="320"/>
        <end position="375"/>
    </location>
</feature>
<proteinExistence type="inferred from homology"/>
<organism evidence="5">
    <name type="scientific">Brevibacillus laterosporus</name>
    <name type="common">Bacillus laterosporus</name>
    <dbReference type="NCBI Taxonomy" id="1465"/>
    <lineage>
        <taxon>Bacteria</taxon>
        <taxon>Bacillati</taxon>
        <taxon>Bacillota</taxon>
        <taxon>Bacilli</taxon>
        <taxon>Bacillales</taxon>
        <taxon>Paenibacillaceae</taxon>
        <taxon>Brevibacillus</taxon>
    </lineage>
</organism>
<evidence type="ECO:0000259" key="2">
    <source>
        <dbReference type="Pfam" id="PF05651"/>
    </source>
</evidence>
<feature type="domain" description="CdaR GGDEF-like" evidence="4">
    <location>
        <begin position="143"/>
        <end position="267"/>
    </location>
</feature>
<dbReference type="Pfam" id="PF05651">
    <property type="entry name" value="Diacid_rec"/>
    <property type="match status" value="1"/>
</dbReference>
<dbReference type="AlphaFoldDB" id="A0A0F7BZ90"/>